<reference evidence="1 2" key="1">
    <citation type="submission" date="2021-03" db="EMBL/GenBank/DDBJ databases">
        <title>novel species isolated from a fishpond in China.</title>
        <authorList>
            <person name="Lu H."/>
            <person name="Cai Z."/>
        </authorList>
    </citation>
    <scope>NUCLEOTIDE SEQUENCE [LARGE SCALE GENOMIC DNA]</scope>
    <source>
        <strain evidence="1 2">Y57</strain>
    </source>
</reference>
<name>A0ABS3CN47_9ALTE</name>
<accession>A0ABS3CN47</accession>
<dbReference type="RefSeq" id="WP_206592330.1">
    <property type="nucleotide sequence ID" value="NZ_JAFKCS010000001.1"/>
</dbReference>
<proteinExistence type="predicted"/>
<gene>
    <name evidence="1" type="ORF">J0A65_01465</name>
</gene>
<dbReference type="Proteomes" id="UP000663992">
    <property type="component" value="Unassembled WGS sequence"/>
</dbReference>
<sequence length="168" mass="19219">MQLAVNELKVRAKKLLKQLREGQTPDWLSRSKHVQNEPWQLKHCQGLLARRLGFKDWHHARQVLSGTQLSEAGDDFGSFWYENACGSLVNLWFAHYQEAAEALASHPTFCLYPYKNQFVVAAPLYAEIIGLPAVDSPEWQKLSQNLLQGYGSEAWDKLALVRLERKLA</sequence>
<keyword evidence="2" id="KW-1185">Reference proteome</keyword>
<protein>
    <recommendedName>
        <fullName evidence="3">Cytoplasmic protein</fullName>
    </recommendedName>
</protein>
<evidence type="ECO:0000313" key="1">
    <source>
        <dbReference type="EMBL" id="MBN7818510.1"/>
    </source>
</evidence>
<comment type="caution">
    <text evidence="1">The sequence shown here is derived from an EMBL/GenBank/DDBJ whole genome shotgun (WGS) entry which is preliminary data.</text>
</comment>
<dbReference type="EMBL" id="JAFKCS010000001">
    <property type="protein sequence ID" value="MBN7818510.1"/>
    <property type="molecule type" value="Genomic_DNA"/>
</dbReference>
<evidence type="ECO:0000313" key="2">
    <source>
        <dbReference type="Proteomes" id="UP000663992"/>
    </source>
</evidence>
<organism evidence="1 2">
    <name type="scientific">Bowmanella yangjiangensis</name>
    <dbReference type="NCBI Taxonomy" id="2811230"/>
    <lineage>
        <taxon>Bacteria</taxon>
        <taxon>Pseudomonadati</taxon>
        <taxon>Pseudomonadota</taxon>
        <taxon>Gammaproteobacteria</taxon>
        <taxon>Alteromonadales</taxon>
        <taxon>Alteromonadaceae</taxon>
        <taxon>Bowmanella</taxon>
    </lineage>
</organism>
<evidence type="ECO:0008006" key="3">
    <source>
        <dbReference type="Google" id="ProtNLM"/>
    </source>
</evidence>